<evidence type="ECO:0000259" key="3">
    <source>
        <dbReference type="PROSITE" id="PS50977"/>
    </source>
</evidence>
<evidence type="ECO:0000313" key="4">
    <source>
        <dbReference type="EMBL" id="KAA9149192.1"/>
    </source>
</evidence>
<proteinExistence type="predicted"/>
<gene>
    <name evidence="4" type="ORF">FPZ12_043765</name>
</gene>
<keyword evidence="1 2" id="KW-0238">DNA-binding</keyword>
<dbReference type="EMBL" id="VMNW02000149">
    <property type="protein sequence ID" value="KAA9149192.1"/>
    <property type="molecule type" value="Genomic_DNA"/>
</dbReference>
<dbReference type="RefSeq" id="WP_144759710.1">
    <property type="nucleotide sequence ID" value="NZ_VMNW02000149.1"/>
</dbReference>
<dbReference type="AlphaFoldDB" id="A0A5N0UMW8"/>
<organism evidence="4 5">
    <name type="scientific">Amycolatopsis acidicola</name>
    <dbReference type="NCBI Taxonomy" id="2596893"/>
    <lineage>
        <taxon>Bacteria</taxon>
        <taxon>Bacillati</taxon>
        <taxon>Actinomycetota</taxon>
        <taxon>Actinomycetes</taxon>
        <taxon>Pseudonocardiales</taxon>
        <taxon>Pseudonocardiaceae</taxon>
        <taxon>Amycolatopsis</taxon>
    </lineage>
</organism>
<dbReference type="PANTHER" id="PTHR30055">
    <property type="entry name" value="HTH-TYPE TRANSCRIPTIONAL REGULATOR RUTR"/>
    <property type="match status" value="1"/>
</dbReference>
<feature type="domain" description="HTH tetR-type" evidence="3">
    <location>
        <begin position="9"/>
        <end position="69"/>
    </location>
</feature>
<dbReference type="Gene3D" id="1.10.357.10">
    <property type="entry name" value="Tetracycline Repressor, domain 2"/>
    <property type="match status" value="1"/>
</dbReference>
<dbReference type="GO" id="GO:0000976">
    <property type="term" value="F:transcription cis-regulatory region binding"/>
    <property type="evidence" value="ECO:0007669"/>
    <property type="project" value="TreeGrafter"/>
</dbReference>
<evidence type="ECO:0000256" key="1">
    <source>
        <dbReference type="ARBA" id="ARBA00023125"/>
    </source>
</evidence>
<dbReference type="PRINTS" id="PR00455">
    <property type="entry name" value="HTHTETR"/>
</dbReference>
<accession>A0A5N0UMW8</accession>
<evidence type="ECO:0000256" key="2">
    <source>
        <dbReference type="PROSITE-ProRule" id="PRU00335"/>
    </source>
</evidence>
<reference evidence="4" key="1">
    <citation type="submission" date="2019-09" db="EMBL/GenBank/DDBJ databases">
        <authorList>
            <person name="Teo W.F.A."/>
            <person name="Duangmal K."/>
        </authorList>
    </citation>
    <scope>NUCLEOTIDE SEQUENCE [LARGE SCALE GENOMIC DNA]</scope>
    <source>
        <strain evidence="4">K81G1</strain>
    </source>
</reference>
<comment type="caution">
    <text evidence="4">The sequence shown here is derived from an EMBL/GenBank/DDBJ whole genome shotgun (WGS) entry which is preliminary data.</text>
</comment>
<dbReference type="Proteomes" id="UP000319769">
    <property type="component" value="Unassembled WGS sequence"/>
</dbReference>
<keyword evidence="5" id="KW-1185">Reference proteome</keyword>
<dbReference type="PANTHER" id="PTHR30055:SF174">
    <property type="entry name" value="TRANSCRIPTIONAL REGULATORY PROTEIN (PROBABLY TETR-FAMILY)-RELATED"/>
    <property type="match status" value="1"/>
</dbReference>
<protein>
    <submittedName>
        <fullName evidence="4">TetR/AcrR family transcriptional regulator</fullName>
    </submittedName>
</protein>
<dbReference type="InterPro" id="IPR009057">
    <property type="entry name" value="Homeodomain-like_sf"/>
</dbReference>
<name>A0A5N0UMW8_9PSEU</name>
<dbReference type="SUPFAM" id="SSF46689">
    <property type="entry name" value="Homeodomain-like"/>
    <property type="match status" value="1"/>
</dbReference>
<sequence length="194" mass="21636">MTRRRLKPEERRAELLDIGAELFAARPYDDVLMEDIAERAGASRALLYRYFPAKRDLFAAIYQRAADRLVTQTEEARSGSLEELVRAGLEAHLEYFAANKLTVLAANRALAGDPVIQTIVNDELTALLARMLDASGLRGRQRVTGSAVLRSWLVFVREMCLSWLENDAIGRDEVHEICVRALLAALAALPARAE</sequence>
<dbReference type="Pfam" id="PF00440">
    <property type="entry name" value="TetR_N"/>
    <property type="match status" value="1"/>
</dbReference>
<dbReference type="InterPro" id="IPR001647">
    <property type="entry name" value="HTH_TetR"/>
</dbReference>
<feature type="DNA-binding region" description="H-T-H motif" evidence="2">
    <location>
        <begin position="32"/>
        <end position="51"/>
    </location>
</feature>
<dbReference type="OrthoDB" id="8479950at2"/>
<dbReference type="InterPro" id="IPR050109">
    <property type="entry name" value="HTH-type_TetR-like_transc_reg"/>
</dbReference>
<dbReference type="GO" id="GO:0003700">
    <property type="term" value="F:DNA-binding transcription factor activity"/>
    <property type="evidence" value="ECO:0007669"/>
    <property type="project" value="TreeGrafter"/>
</dbReference>
<evidence type="ECO:0000313" key="5">
    <source>
        <dbReference type="Proteomes" id="UP000319769"/>
    </source>
</evidence>
<dbReference type="PROSITE" id="PS50977">
    <property type="entry name" value="HTH_TETR_2"/>
    <property type="match status" value="1"/>
</dbReference>